<reference evidence="1" key="1">
    <citation type="submission" date="2022-10" db="EMBL/GenBank/DDBJ databases">
        <title>Gaoshiqiia sediminis gen. nov., sp. nov., isolated from coastal sediment.</title>
        <authorList>
            <person name="Yu W.X."/>
            <person name="Mu D.S."/>
            <person name="Du J.Z."/>
            <person name="Liang Y.Q."/>
        </authorList>
    </citation>
    <scope>NUCLEOTIDE SEQUENCE</scope>
    <source>
        <strain evidence="1">A06</strain>
    </source>
</reference>
<dbReference type="InterPro" id="IPR046228">
    <property type="entry name" value="DUF6261"/>
</dbReference>
<dbReference type="Pfam" id="PF19775">
    <property type="entry name" value="DUF6261"/>
    <property type="match status" value="1"/>
</dbReference>
<accession>A0AA41YAR9</accession>
<evidence type="ECO:0000313" key="2">
    <source>
        <dbReference type="Proteomes" id="UP001163821"/>
    </source>
</evidence>
<keyword evidence="2" id="KW-1185">Reference proteome</keyword>
<name>A0AA41YAR9_9BACT</name>
<proteinExistence type="predicted"/>
<dbReference type="Proteomes" id="UP001163821">
    <property type="component" value="Unassembled WGS sequence"/>
</dbReference>
<dbReference type="EMBL" id="JAPAAF010000007">
    <property type="protein sequence ID" value="MCW0482455.1"/>
    <property type="molecule type" value="Genomic_DNA"/>
</dbReference>
<gene>
    <name evidence="1" type="ORF">N2K84_06915</name>
</gene>
<evidence type="ECO:0000313" key="1">
    <source>
        <dbReference type="EMBL" id="MCW0482455.1"/>
    </source>
</evidence>
<protein>
    <submittedName>
        <fullName evidence="1">DUF6261 family protein</fullName>
    </submittedName>
</protein>
<dbReference type="RefSeq" id="WP_282591059.1">
    <property type="nucleotide sequence ID" value="NZ_JAPAAF010000007.1"/>
</dbReference>
<dbReference type="AlphaFoldDB" id="A0AA41YAR9"/>
<organism evidence="1 2">
    <name type="scientific">Gaoshiqia sediminis</name>
    <dbReference type="NCBI Taxonomy" id="2986998"/>
    <lineage>
        <taxon>Bacteria</taxon>
        <taxon>Pseudomonadati</taxon>
        <taxon>Bacteroidota</taxon>
        <taxon>Bacteroidia</taxon>
        <taxon>Marinilabiliales</taxon>
        <taxon>Prolixibacteraceae</taxon>
        <taxon>Gaoshiqia</taxon>
    </lineage>
</organism>
<sequence>MDFIQTTYLARMRNNEHYQFMSDVANAINKATPAALQLDSVYPVFTAALARLNATLLIDQGSATTEQITAMDVTRDRTWSALNERMKSSLLSPIEAETESAKAVKRVLDLYGNVRNLSYNEESAAITNLVEDLEKPQNAAHCSTLGISGWVAALKQQNLDFQALIDSRNIELANKDSADVKKVREEIDPVYQNIVKRINAQVTLEIGTAVTETFIRELNQRIKYYNDTLAARAGRASTAQADTPAEPVTE</sequence>
<comment type="caution">
    <text evidence="1">The sequence shown here is derived from an EMBL/GenBank/DDBJ whole genome shotgun (WGS) entry which is preliminary data.</text>
</comment>